<dbReference type="PANTHER" id="PTHR21530:SF7">
    <property type="entry name" value="TRAB DOMAIN-CONTAINING PROTEIN"/>
    <property type="match status" value="1"/>
</dbReference>
<dbReference type="InterPro" id="IPR002816">
    <property type="entry name" value="TraB/PrgY/GumN_fam"/>
</dbReference>
<dbReference type="PANTHER" id="PTHR21530">
    <property type="entry name" value="PHEROMONE SHUTDOWN PROTEIN"/>
    <property type="match status" value="1"/>
</dbReference>
<keyword evidence="2" id="KW-1185">Reference proteome</keyword>
<dbReference type="Proteomes" id="UP001432322">
    <property type="component" value="Unassembled WGS sequence"/>
</dbReference>
<feature type="non-terminal residue" evidence="1">
    <location>
        <position position="1"/>
    </location>
</feature>
<comment type="caution">
    <text evidence="1">The sequence shown here is derived from an EMBL/GenBank/DDBJ whole genome shotgun (WGS) entry which is preliminary data.</text>
</comment>
<evidence type="ECO:0008006" key="3">
    <source>
        <dbReference type="Google" id="ProtNLM"/>
    </source>
</evidence>
<evidence type="ECO:0000313" key="1">
    <source>
        <dbReference type="EMBL" id="GMT24469.1"/>
    </source>
</evidence>
<dbReference type="Pfam" id="PF01963">
    <property type="entry name" value="TraB_PrgY_gumN"/>
    <property type="match status" value="1"/>
</dbReference>
<dbReference type="AlphaFoldDB" id="A0AAV5VXW9"/>
<dbReference type="EMBL" id="BTSY01000004">
    <property type="protein sequence ID" value="GMT24469.1"/>
    <property type="molecule type" value="Genomic_DNA"/>
</dbReference>
<accession>A0AAV5VXW9</accession>
<dbReference type="CDD" id="cd14726">
    <property type="entry name" value="TraB_PrgY-like"/>
    <property type="match status" value="1"/>
</dbReference>
<gene>
    <name evidence="1" type="ORF">PFISCL1PPCAC_15766</name>
</gene>
<dbReference type="InterPro" id="IPR046345">
    <property type="entry name" value="TraB_PrgY-like"/>
</dbReference>
<sequence>IKVSTVGPSIYQSIIMADGDAKSVHFDEEKNELTEQDVIDMKNLSVHGSQSVMSLADSTSNFGEHVGDEIQMDDIEEVNVDQVKEEIDQARIYGGYMFDRRRVEGREDLPETVSVLNWLFPIPPCPEGENKKEWDEVFAGAEVYLVGTAHFSKNSQDDVKKVIERIQPDVVMVELCPSRISVLSLDEETLFREAKELSTAKMVQLMKQGGPMHGVMYTLLISMSAHVTRQLGMAPGGEFRMAYKTAQQVPLCQLVLGDRPIEVTIGRALGNLSMWQKAKFFFHLLTSHNMKISAEDVEKCKQKDYLEQLLEEMAGEFPGLSEIFVNERDKYMTNALQLLLINHTGRKRAAWQHTDGVKWQPLKVVGVVGIGHQPGIVAHWGEKIDISEIIRIPPPSKSTVVVKTAVKWTLYGLAAYGIYRTGRVALRRLGRL</sequence>
<proteinExistence type="predicted"/>
<name>A0AAV5VXW9_9BILA</name>
<protein>
    <recommendedName>
        <fullName evidence="3">TraB domain-containing protein</fullName>
    </recommendedName>
</protein>
<organism evidence="1 2">
    <name type="scientific">Pristionchus fissidentatus</name>
    <dbReference type="NCBI Taxonomy" id="1538716"/>
    <lineage>
        <taxon>Eukaryota</taxon>
        <taxon>Metazoa</taxon>
        <taxon>Ecdysozoa</taxon>
        <taxon>Nematoda</taxon>
        <taxon>Chromadorea</taxon>
        <taxon>Rhabditida</taxon>
        <taxon>Rhabditina</taxon>
        <taxon>Diplogasteromorpha</taxon>
        <taxon>Diplogasteroidea</taxon>
        <taxon>Neodiplogasteridae</taxon>
        <taxon>Pristionchus</taxon>
    </lineage>
</organism>
<evidence type="ECO:0000313" key="2">
    <source>
        <dbReference type="Proteomes" id="UP001432322"/>
    </source>
</evidence>
<reference evidence="1" key="1">
    <citation type="submission" date="2023-10" db="EMBL/GenBank/DDBJ databases">
        <title>Genome assembly of Pristionchus species.</title>
        <authorList>
            <person name="Yoshida K."/>
            <person name="Sommer R.J."/>
        </authorList>
    </citation>
    <scope>NUCLEOTIDE SEQUENCE</scope>
    <source>
        <strain evidence="1">RS5133</strain>
    </source>
</reference>